<reference evidence="2" key="1">
    <citation type="submission" date="2023-07" db="EMBL/GenBank/DDBJ databases">
        <title>30 novel species of actinomycetes from the DSMZ collection.</title>
        <authorList>
            <person name="Nouioui I."/>
        </authorList>
    </citation>
    <scope>NUCLEOTIDE SEQUENCE [LARGE SCALE GENOMIC DNA]</scope>
    <source>
        <strain evidence="2">DSM 41635</strain>
    </source>
</reference>
<dbReference type="EMBL" id="JAVRFB010000377">
    <property type="protein sequence ID" value="MDT0407133.1"/>
    <property type="molecule type" value="Genomic_DNA"/>
</dbReference>
<dbReference type="RefSeq" id="WP_311711789.1">
    <property type="nucleotide sequence ID" value="NZ_JAVRFB010000377.1"/>
</dbReference>
<name>A0ABU2QSY2_9ACTN</name>
<protein>
    <submittedName>
        <fullName evidence="1">Uncharacterized protein</fullName>
    </submittedName>
</protein>
<sequence>MSGRSLTTMNVQRLSTLAALALTARLFPNRSEEPFRHASAIRDAHFLLSGHTHLWNRYGDLSCEDTRRVTRLLWHRPARLAILAAFRRAVEDLFDSSDLPEGFAALDDEHY</sequence>
<comment type="caution">
    <text evidence="1">The sequence shown here is derived from an EMBL/GenBank/DDBJ whole genome shotgun (WGS) entry which is preliminary data.</text>
</comment>
<organism evidence="1 2">
    <name type="scientific">Streptomyces edwardsiae</name>
    <dbReference type="NCBI Taxonomy" id="3075527"/>
    <lineage>
        <taxon>Bacteria</taxon>
        <taxon>Bacillati</taxon>
        <taxon>Actinomycetota</taxon>
        <taxon>Actinomycetes</taxon>
        <taxon>Kitasatosporales</taxon>
        <taxon>Streptomycetaceae</taxon>
        <taxon>Streptomyces</taxon>
    </lineage>
</organism>
<feature type="non-terminal residue" evidence="1">
    <location>
        <position position="111"/>
    </location>
</feature>
<evidence type="ECO:0000313" key="2">
    <source>
        <dbReference type="Proteomes" id="UP001180503"/>
    </source>
</evidence>
<evidence type="ECO:0000313" key="1">
    <source>
        <dbReference type="EMBL" id="MDT0407133.1"/>
    </source>
</evidence>
<dbReference type="Proteomes" id="UP001180503">
    <property type="component" value="Unassembled WGS sequence"/>
</dbReference>
<proteinExistence type="predicted"/>
<accession>A0ABU2QSY2</accession>
<gene>
    <name evidence="1" type="ORF">RM528_35435</name>
</gene>